<comment type="caution">
    <text evidence="7">The sequence shown here is derived from an EMBL/GenBank/DDBJ whole genome shotgun (WGS) entry which is preliminary data.</text>
</comment>
<feature type="transmembrane region" description="Helical" evidence="5">
    <location>
        <begin position="88"/>
        <end position="110"/>
    </location>
</feature>
<protein>
    <recommendedName>
        <fullName evidence="6">Integral membrane bound transporter domain-containing protein</fullName>
    </recommendedName>
</protein>
<reference evidence="7 8" key="1">
    <citation type="submission" date="2016-05" db="EMBL/GenBank/DDBJ databases">
        <authorList>
            <person name="Lavstsen T."/>
            <person name="Jespersen J.S."/>
        </authorList>
    </citation>
    <scope>NUCLEOTIDE SEQUENCE [LARGE SCALE GENOMIC DNA]</scope>
    <source>
        <strain evidence="7 8">KCJ1736</strain>
    </source>
</reference>
<dbReference type="Pfam" id="PF13515">
    <property type="entry name" value="FUSC_2"/>
    <property type="match status" value="1"/>
</dbReference>
<dbReference type="GO" id="GO:0016020">
    <property type="term" value="C:membrane"/>
    <property type="evidence" value="ECO:0007669"/>
    <property type="project" value="UniProtKB-SubCell"/>
</dbReference>
<dbReference type="InterPro" id="IPR049453">
    <property type="entry name" value="Memb_transporter_dom"/>
</dbReference>
<proteinExistence type="predicted"/>
<accession>A0A176WYC6</accession>
<evidence type="ECO:0000256" key="3">
    <source>
        <dbReference type="ARBA" id="ARBA00022989"/>
    </source>
</evidence>
<feature type="domain" description="Integral membrane bound transporter" evidence="6">
    <location>
        <begin position="27"/>
        <end position="147"/>
    </location>
</feature>
<keyword evidence="4 5" id="KW-0472">Membrane</keyword>
<dbReference type="RefSeq" id="WP_063951363.1">
    <property type="nucleotide sequence ID" value="NZ_CP072308.1"/>
</dbReference>
<evidence type="ECO:0000256" key="5">
    <source>
        <dbReference type="SAM" id="Phobius"/>
    </source>
</evidence>
<organism evidence="7 8">
    <name type="scientific">Agrobacterium tumefaciens</name>
    <dbReference type="NCBI Taxonomy" id="358"/>
    <lineage>
        <taxon>Bacteria</taxon>
        <taxon>Pseudomonadati</taxon>
        <taxon>Pseudomonadota</taxon>
        <taxon>Alphaproteobacteria</taxon>
        <taxon>Hyphomicrobiales</taxon>
        <taxon>Rhizobiaceae</taxon>
        <taxon>Rhizobium/Agrobacterium group</taxon>
        <taxon>Agrobacterium</taxon>
        <taxon>Agrobacterium tumefaciens complex</taxon>
    </lineage>
</organism>
<sequence length="158" mass="16575">MLKTLLDRVRAAFTRALAAALAAAFAFWIAREWLGHSQPVFAAISALICLSPGIPSHVRQGLGLMVGVTIGILVGEVALLVPHDFAEIRLASATFIAMILATTFGLPAVVPIQAGASAMLVLLMGPQVAGFVRFVDVIVGVATGVAVALVFFRERLKL</sequence>
<feature type="transmembrane region" description="Helical" evidence="5">
    <location>
        <begin position="62"/>
        <end position="81"/>
    </location>
</feature>
<evidence type="ECO:0000313" key="8">
    <source>
        <dbReference type="Proteomes" id="UP000077098"/>
    </source>
</evidence>
<evidence type="ECO:0000259" key="6">
    <source>
        <dbReference type="Pfam" id="PF13515"/>
    </source>
</evidence>
<name>A0A176WYC6_AGRTU</name>
<evidence type="ECO:0000256" key="2">
    <source>
        <dbReference type="ARBA" id="ARBA00022692"/>
    </source>
</evidence>
<evidence type="ECO:0000256" key="4">
    <source>
        <dbReference type="ARBA" id="ARBA00023136"/>
    </source>
</evidence>
<evidence type="ECO:0000256" key="1">
    <source>
        <dbReference type="ARBA" id="ARBA00004141"/>
    </source>
</evidence>
<feature type="transmembrane region" description="Helical" evidence="5">
    <location>
        <begin position="12"/>
        <end position="30"/>
    </location>
</feature>
<gene>
    <name evidence="7" type="ORF">A7J57_08880</name>
</gene>
<evidence type="ECO:0000313" key="7">
    <source>
        <dbReference type="EMBL" id="OAE37681.1"/>
    </source>
</evidence>
<dbReference type="EMBL" id="LXPS01000039">
    <property type="protein sequence ID" value="OAE37681.1"/>
    <property type="molecule type" value="Genomic_DNA"/>
</dbReference>
<dbReference type="Proteomes" id="UP000077098">
    <property type="component" value="Unassembled WGS sequence"/>
</dbReference>
<comment type="subcellular location">
    <subcellularLocation>
        <location evidence="1">Membrane</location>
        <topology evidence="1">Multi-pass membrane protein</topology>
    </subcellularLocation>
</comment>
<keyword evidence="2 5" id="KW-0812">Transmembrane</keyword>
<dbReference type="AlphaFoldDB" id="A0A176WYC6"/>
<feature type="transmembrane region" description="Helical" evidence="5">
    <location>
        <begin position="130"/>
        <end position="152"/>
    </location>
</feature>
<keyword evidence="3 5" id="KW-1133">Transmembrane helix</keyword>